<keyword evidence="2" id="KW-1003">Cell membrane</keyword>
<dbReference type="GO" id="GO:0005886">
    <property type="term" value="C:plasma membrane"/>
    <property type="evidence" value="ECO:0007669"/>
    <property type="project" value="UniProtKB-SubCell"/>
</dbReference>
<feature type="transmembrane region" description="Helical" evidence="7">
    <location>
        <begin position="121"/>
        <end position="141"/>
    </location>
</feature>
<feature type="transmembrane region" description="Helical" evidence="7">
    <location>
        <begin position="52"/>
        <end position="71"/>
    </location>
</feature>
<dbReference type="Proteomes" id="UP000189857">
    <property type="component" value="Unassembled WGS sequence"/>
</dbReference>
<dbReference type="InterPro" id="IPR000326">
    <property type="entry name" value="PAP2/HPO"/>
</dbReference>
<evidence type="ECO:0000256" key="4">
    <source>
        <dbReference type="ARBA" id="ARBA00022801"/>
    </source>
</evidence>
<sequence>MKWEAEFLRSLSGLRCGFMDAFMKFFSFICDYGWFLISVVLILLINKKTRRIGIEAAVTLIFTALITNVIIKGLVHRVRPYEAYDFIEVLTRKPFDSSFPSGHTSNSFAVAVAVFIHNKKIGIPLIILSAGIAFSRLYNGVHYPTDVLAGIVIGVTVPIVVHIIMKRIMEKKEVK</sequence>
<dbReference type="SMART" id="SM00014">
    <property type="entry name" value="acidPPc"/>
    <property type="match status" value="1"/>
</dbReference>
<evidence type="ECO:0000256" key="5">
    <source>
        <dbReference type="ARBA" id="ARBA00022989"/>
    </source>
</evidence>
<protein>
    <submittedName>
        <fullName evidence="9">Undecaprenyl-diphosphatase</fullName>
    </submittedName>
</protein>
<organism evidence="9 10">
    <name type="scientific">Eubacterium ruminantium</name>
    <dbReference type="NCBI Taxonomy" id="42322"/>
    <lineage>
        <taxon>Bacteria</taxon>
        <taxon>Bacillati</taxon>
        <taxon>Bacillota</taxon>
        <taxon>Clostridia</taxon>
        <taxon>Eubacteriales</taxon>
        <taxon>Eubacteriaceae</taxon>
        <taxon>Eubacterium</taxon>
    </lineage>
</organism>
<comment type="subcellular location">
    <subcellularLocation>
        <location evidence="1">Cell membrane</location>
        <topology evidence="1">Multi-pass membrane protein</topology>
    </subcellularLocation>
</comment>
<dbReference type="PANTHER" id="PTHR14969">
    <property type="entry name" value="SPHINGOSINE-1-PHOSPHATE PHOSPHOHYDROLASE"/>
    <property type="match status" value="1"/>
</dbReference>
<keyword evidence="5 7" id="KW-1133">Transmembrane helix</keyword>
<evidence type="ECO:0000313" key="10">
    <source>
        <dbReference type="Proteomes" id="UP000189857"/>
    </source>
</evidence>
<dbReference type="PANTHER" id="PTHR14969:SF62">
    <property type="entry name" value="DECAPRENYLPHOSPHORYL-5-PHOSPHORIBOSE PHOSPHATASE RV3807C-RELATED"/>
    <property type="match status" value="1"/>
</dbReference>
<feature type="transmembrane region" description="Helical" evidence="7">
    <location>
        <begin position="21"/>
        <end position="46"/>
    </location>
</feature>
<evidence type="ECO:0000256" key="6">
    <source>
        <dbReference type="ARBA" id="ARBA00023136"/>
    </source>
</evidence>
<evidence type="ECO:0000259" key="8">
    <source>
        <dbReference type="SMART" id="SM00014"/>
    </source>
</evidence>
<dbReference type="OrthoDB" id="9789113at2"/>
<evidence type="ECO:0000256" key="2">
    <source>
        <dbReference type="ARBA" id="ARBA00022475"/>
    </source>
</evidence>
<feature type="transmembrane region" description="Helical" evidence="7">
    <location>
        <begin position="147"/>
        <end position="165"/>
    </location>
</feature>
<name>A0A1T4K1W7_9FIRM</name>
<keyword evidence="4" id="KW-0378">Hydrolase</keyword>
<keyword evidence="3 7" id="KW-0812">Transmembrane</keyword>
<dbReference type="AlphaFoldDB" id="A0A1T4K1W7"/>
<dbReference type="Gene3D" id="1.20.144.10">
    <property type="entry name" value="Phosphatidic acid phosphatase type 2/haloperoxidase"/>
    <property type="match status" value="1"/>
</dbReference>
<keyword evidence="10" id="KW-1185">Reference proteome</keyword>
<evidence type="ECO:0000256" key="7">
    <source>
        <dbReference type="SAM" id="Phobius"/>
    </source>
</evidence>
<keyword evidence="6 7" id="KW-0472">Membrane</keyword>
<dbReference type="EMBL" id="FUXA01000003">
    <property type="protein sequence ID" value="SJZ36440.1"/>
    <property type="molecule type" value="Genomic_DNA"/>
</dbReference>
<dbReference type="InterPro" id="IPR036938">
    <property type="entry name" value="PAP2/HPO_sf"/>
</dbReference>
<dbReference type="GO" id="GO:0016787">
    <property type="term" value="F:hydrolase activity"/>
    <property type="evidence" value="ECO:0007669"/>
    <property type="project" value="UniProtKB-KW"/>
</dbReference>
<accession>A0A1T4K1W7</accession>
<evidence type="ECO:0000313" key="9">
    <source>
        <dbReference type="EMBL" id="SJZ36440.1"/>
    </source>
</evidence>
<evidence type="ECO:0000256" key="3">
    <source>
        <dbReference type="ARBA" id="ARBA00022692"/>
    </source>
</evidence>
<gene>
    <name evidence="9" type="ORF">SAMN02745110_00101</name>
</gene>
<proteinExistence type="predicted"/>
<dbReference type="Pfam" id="PF01569">
    <property type="entry name" value="PAP2"/>
    <property type="match status" value="1"/>
</dbReference>
<evidence type="ECO:0000256" key="1">
    <source>
        <dbReference type="ARBA" id="ARBA00004651"/>
    </source>
</evidence>
<reference evidence="9 10" key="1">
    <citation type="submission" date="2017-02" db="EMBL/GenBank/DDBJ databases">
        <authorList>
            <person name="Peterson S.W."/>
        </authorList>
    </citation>
    <scope>NUCLEOTIDE SEQUENCE [LARGE SCALE GENOMIC DNA]</scope>
    <source>
        <strain evidence="9 10">ATCC 17233</strain>
    </source>
</reference>
<dbReference type="SUPFAM" id="SSF48317">
    <property type="entry name" value="Acid phosphatase/Vanadium-dependent haloperoxidase"/>
    <property type="match status" value="1"/>
</dbReference>
<feature type="domain" description="Phosphatidic acid phosphatase type 2/haloperoxidase" evidence="8">
    <location>
        <begin position="52"/>
        <end position="162"/>
    </location>
</feature>